<organism evidence="1 2">
    <name type="scientific">Leminorella richardii</name>
    <dbReference type="NCBI Taxonomy" id="158841"/>
    <lineage>
        <taxon>Bacteria</taxon>
        <taxon>Pseudomonadati</taxon>
        <taxon>Pseudomonadota</taxon>
        <taxon>Gammaproteobacteria</taxon>
        <taxon>Enterobacterales</taxon>
        <taxon>Budviciaceae</taxon>
        <taxon>Leminorella</taxon>
    </lineage>
</organism>
<dbReference type="InterPro" id="IPR009624">
    <property type="entry name" value="UPF0253"/>
</dbReference>
<sequence>MQKYSEPVRRKYAQIASGELGYVADALGCVLKALDDIAANASLPSEVRESAAYAAANLLVSDYGDD</sequence>
<dbReference type="AlphaFoldDB" id="A0A2X4U9F3"/>
<evidence type="ECO:0000313" key="2">
    <source>
        <dbReference type="Proteomes" id="UP000249005"/>
    </source>
</evidence>
<dbReference type="Proteomes" id="UP000249005">
    <property type="component" value="Chromosome 1"/>
</dbReference>
<keyword evidence="2" id="KW-1185">Reference proteome</keyword>
<dbReference type="RefSeq" id="WP_111739360.1">
    <property type="nucleotide sequence ID" value="NZ_LR698987.1"/>
</dbReference>
<evidence type="ECO:0000313" key="1">
    <source>
        <dbReference type="EMBL" id="SQI36467.1"/>
    </source>
</evidence>
<dbReference type="KEGG" id="lri:NCTC12151_00757"/>
<dbReference type="EMBL" id="LS483470">
    <property type="protein sequence ID" value="SQI36467.1"/>
    <property type="molecule type" value="Genomic_DNA"/>
</dbReference>
<proteinExistence type="predicted"/>
<dbReference type="OrthoDB" id="5900992at2"/>
<gene>
    <name evidence="1" type="primary">yaeP</name>
    <name evidence="1" type="ORF">NCTC12151_00757</name>
</gene>
<dbReference type="Pfam" id="PF06786">
    <property type="entry name" value="UPF0253"/>
    <property type="match status" value="1"/>
</dbReference>
<protein>
    <submittedName>
        <fullName evidence="1">Uncharacterized protein</fullName>
    </submittedName>
</protein>
<accession>A0A2X4U9F3</accession>
<dbReference type="NCBIfam" id="NF003436">
    <property type="entry name" value="PRK04964.1"/>
    <property type="match status" value="1"/>
</dbReference>
<reference evidence="1 2" key="1">
    <citation type="submission" date="2018-06" db="EMBL/GenBank/DDBJ databases">
        <authorList>
            <consortium name="Pathogen Informatics"/>
            <person name="Doyle S."/>
        </authorList>
    </citation>
    <scope>NUCLEOTIDE SEQUENCE [LARGE SCALE GENOMIC DNA]</scope>
    <source>
        <strain evidence="1 2">NCTC12151</strain>
    </source>
</reference>
<name>A0A2X4U9F3_9GAMM</name>